<dbReference type="Gene3D" id="2.40.420.20">
    <property type="match status" value="1"/>
</dbReference>
<dbReference type="InterPro" id="IPR058627">
    <property type="entry name" value="MdtA-like_C"/>
</dbReference>
<name>A0A3D9HW90_9PROT</name>
<dbReference type="Proteomes" id="UP000256845">
    <property type="component" value="Unassembled WGS sequence"/>
</dbReference>
<sequence>MLSKIDKKYKKLLFLPPLLVGVVVLVLAVSNKKQPTLREASETARPVRVLPVQPLDFVPKSLGYGYAEPKKQLASVAEVAGRITYRNPDLLRGRILPAGTLLVEIDPTDYILEVERSEADLISIEAQISEIDTTIANLQESLKIERDLQKLSEKEVERKRKLLKRGAGSQAALDTAETNLLSQRQKIQDLENENRLLPAQRAVLEATKRQNETRLAQAEEDLSRTRIILPFDARIASVAVEEGEYVPVGQQLLEADGIDVSEITAQFALSHFASLMAGERSMEGFDPGRAGEILREFGIEARVRAVNMEGAPVWEARLDRINDAIDSGTRTLGIIVAVDEPYRKAIVGKRPPLVKNLFVEVELRGKAKPGRIVIPYSALHRSENGTDIVYVADGDNRLRHREVKLGTSQGDVAVVLDGLQAGEALVLTDLIPAIEGMLLEPMVDQAAAEKLRQAASGEGEVK</sequence>
<keyword evidence="5" id="KW-1185">Reference proteome</keyword>
<evidence type="ECO:0000313" key="4">
    <source>
        <dbReference type="EMBL" id="RED53680.1"/>
    </source>
</evidence>
<dbReference type="EMBL" id="QRDW01000001">
    <property type="protein sequence ID" value="RED53680.1"/>
    <property type="molecule type" value="Genomic_DNA"/>
</dbReference>
<gene>
    <name evidence="4" type="ORF">DFP90_101472</name>
</gene>
<dbReference type="SUPFAM" id="SSF111369">
    <property type="entry name" value="HlyD-like secretion proteins"/>
    <property type="match status" value="1"/>
</dbReference>
<comment type="caution">
    <text evidence="4">The sequence shown here is derived from an EMBL/GenBank/DDBJ whole genome shotgun (WGS) entry which is preliminary data.</text>
</comment>
<keyword evidence="2" id="KW-0175">Coiled coil</keyword>
<dbReference type="OrthoDB" id="9783047at2"/>
<feature type="coiled-coil region" evidence="2">
    <location>
        <begin position="173"/>
        <end position="221"/>
    </location>
</feature>
<dbReference type="Pfam" id="PF25967">
    <property type="entry name" value="RND-MFP_C"/>
    <property type="match status" value="1"/>
</dbReference>
<dbReference type="Gene3D" id="2.40.30.170">
    <property type="match status" value="1"/>
</dbReference>
<dbReference type="Gene3D" id="2.40.50.100">
    <property type="match status" value="1"/>
</dbReference>
<comment type="similarity">
    <text evidence="1">Belongs to the membrane fusion protein (MFP) (TC 8.A.1) family.</text>
</comment>
<reference evidence="4 5" key="1">
    <citation type="submission" date="2018-07" db="EMBL/GenBank/DDBJ databases">
        <title>Genomic Encyclopedia of Type Strains, Phase III (KMG-III): the genomes of soil and plant-associated and newly described type strains.</title>
        <authorList>
            <person name="Whitman W."/>
        </authorList>
    </citation>
    <scope>NUCLEOTIDE SEQUENCE [LARGE SCALE GENOMIC DNA]</scope>
    <source>
        <strain evidence="4 5">CECT 8488</strain>
    </source>
</reference>
<evidence type="ECO:0000256" key="1">
    <source>
        <dbReference type="ARBA" id="ARBA00009477"/>
    </source>
</evidence>
<evidence type="ECO:0000313" key="5">
    <source>
        <dbReference type="Proteomes" id="UP000256845"/>
    </source>
</evidence>
<proteinExistence type="inferred from homology"/>
<evidence type="ECO:0000256" key="2">
    <source>
        <dbReference type="SAM" id="Coils"/>
    </source>
</evidence>
<dbReference type="PANTHER" id="PTHR30469">
    <property type="entry name" value="MULTIDRUG RESISTANCE PROTEIN MDTA"/>
    <property type="match status" value="1"/>
</dbReference>
<dbReference type="Gene3D" id="1.10.287.470">
    <property type="entry name" value="Helix hairpin bin"/>
    <property type="match status" value="1"/>
</dbReference>
<dbReference type="RefSeq" id="WP_115934797.1">
    <property type="nucleotide sequence ID" value="NZ_QRDW01000001.1"/>
</dbReference>
<dbReference type="GO" id="GO:1990281">
    <property type="term" value="C:efflux pump complex"/>
    <property type="evidence" value="ECO:0007669"/>
    <property type="project" value="TreeGrafter"/>
</dbReference>
<evidence type="ECO:0000259" key="3">
    <source>
        <dbReference type="Pfam" id="PF25967"/>
    </source>
</evidence>
<accession>A0A3D9HW90</accession>
<protein>
    <submittedName>
        <fullName evidence="4">RND family efflux transporter MFP subunit</fullName>
    </submittedName>
</protein>
<dbReference type="NCBIfam" id="TIGR01730">
    <property type="entry name" value="RND_mfp"/>
    <property type="match status" value="1"/>
</dbReference>
<dbReference type="GO" id="GO:0015562">
    <property type="term" value="F:efflux transmembrane transporter activity"/>
    <property type="evidence" value="ECO:0007669"/>
    <property type="project" value="TreeGrafter"/>
</dbReference>
<feature type="domain" description="Multidrug resistance protein MdtA-like C-terminal permuted SH3" evidence="3">
    <location>
        <begin position="372"/>
        <end position="427"/>
    </location>
</feature>
<organism evidence="4 5">
    <name type="scientific">Aestuariispira insulae</name>
    <dbReference type="NCBI Taxonomy" id="1461337"/>
    <lineage>
        <taxon>Bacteria</taxon>
        <taxon>Pseudomonadati</taxon>
        <taxon>Pseudomonadota</taxon>
        <taxon>Alphaproteobacteria</taxon>
        <taxon>Rhodospirillales</taxon>
        <taxon>Kiloniellaceae</taxon>
        <taxon>Aestuariispira</taxon>
    </lineage>
</organism>
<dbReference type="AlphaFoldDB" id="A0A3D9HW90"/>
<dbReference type="InterPro" id="IPR006143">
    <property type="entry name" value="RND_pump_MFP"/>
</dbReference>